<evidence type="ECO:0000313" key="2">
    <source>
        <dbReference type="Proteomes" id="UP000604046"/>
    </source>
</evidence>
<sequence length="196" mass="22745">MSGHDVSIVILRDLQKLQKKFLTWREFTEYHAMVLFPHVPNTISFADAYAMHIPIFLPAEPEAWTWAWSQSDPYAGPGFPLKQQSSPWNFAAKAPDWYKKAGGDSRHPNPAFTHLEVKFQMTDLLDHAYWYQYTEYYLLPHTRTFRGIADLLVQLRGYTIEDALEDSRRIALEQAKREAYVISWMSVVMAQAITSS</sequence>
<proteinExistence type="predicted"/>
<dbReference type="EMBL" id="CAJNDS010002746">
    <property type="protein sequence ID" value="CAE7582378.1"/>
    <property type="molecule type" value="Genomic_DNA"/>
</dbReference>
<reference evidence="1" key="1">
    <citation type="submission" date="2021-02" db="EMBL/GenBank/DDBJ databases">
        <authorList>
            <person name="Dougan E. K."/>
            <person name="Rhodes N."/>
            <person name="Thang M."/>
            <person name="Chan C."/>
        </authorList>
    </citation>
    <scope>NUCLEOTIDE SEQUENCE</scope>
</reference>
<dbReference type="Proteomes" id="UP000604046">
    <property type="component" value="Unassembled WGS sequence"/>
</dbReference>
<gene>
    <name evidence="1" type="ORF">SNAT2548_LOCUS33221</name>
</gene>
<evidence type="ECO:0000313" key="1">
    <source>
        <dbReference type="EMBL" id="CAE7582378.1"/>
    </source>
</evidence>
<comment type="caution">
    <text evidence="1">The sequence shown here is derived from an EMBL/GenBank/DDBJ whole genome shotgun (WGS) entry which is preliminary data.</text>
</comment>
<protein>
    <submittedName>
        <fullName evidence="1">Uncharacterized protein</fullName>
    </submittedName>
</protein>
<accession>A0A812US69</accession>
<organism evidence="1 2">
    <name type="scientific">Symbiodinium natans</name>
    <dbReference type="NCBI Taxonomy" id="878477"/>
    <lineage>
        <taxon>Eukaryota</taxon>
        <taxon>Sar</taxon>
        <taxon>Alveolata</taxon>
        <taxon>Dinophyceae</taxon>
        <taxon>Suessiales</taxon>
        <taxon>Symbiodiniaceae</taxon>
        <taxon>Symbiodinium</taxon>
    </lineage>
</organism>
<name>A0A812US69_9DINO</name>
<keyword evidence="2" id="KW-1185">Reference proteome</keyword>
<dbReference type="AlphaFoldDB" id="A0A812US69"/>
<dbReference type="OrthoDB" id="415055at2759"/>